<evidence type="ECO:0000256" key="10">
    <source>
        <dbReference type="PROSITE-ProRule" id="PRU01211"/>
    </source>
</evidence>
<keyword evidence="8" id="KW-1015">Disulfide bond</keyword>
<dbReference type="AlphaFoldDB" id="A0A3M6U753"/>
<keyword evidence="12" id="KW-0175">Coiled coil</keyword>
<evidence type="ECO:0000256" key="12">
    <source>
        <dbReference type="SAM" id="Coils"/>
    </source>
</evidence>
<dbReference type="GO" id="GO:0006508">
    <property type="term" value="P:proteolysis"/>
    <property type="evidence" value="ECO:0007669"/>
    <property type="project" value="UniProtKB-KW"/>
</dbReference>
<keyword evidence="7" id="KW-0865">Zymogen</keyword>
<dbReference type="PANTHER" id="PTHR10127:SF780">
    <property type="entry name" value="METALLOENDOPEPTIDASE"/>
    <property type="match status" value="1"/>
</dbReference>
<feature type="domain" description="MAM" evidence="14">
    <location>
        <begin position="181"/>
        <end position="211"/>
    </location>
</feature>
<feature type="active site" evidence="10">
    <location>
        <position position="475"/>
    </location>
</feature>
<dbReference type="SUPFAM" id="SSF55486">
    <property type="entry name" value="Metalloproteases ('zincins'), catalytic domain"/>
    <property type="match status" value="1"/>
</dbReference>
<dbReference type="PROSITE" id="PS51864">
    <property type="entry name" value="ASTACIN"/>
    <property type="match status" value="1"/>
</dbReference>
<dbReference type="PROSITE" id="PS50060">
    <property type="entry name" value="MAM_2"/>
    <property type="match status" value="1"/>
</dbReference>
<keyword evidence="18" id="KW-1185">Reference proteome</keyword>
<dbReference type="Pfam" id="PF00089">
    <property type="entry name" value="Trypsin"/>
    <property type="match status" value="2"/>
</dbReference>
<evidence type="ECO:0000256" key="13">
    <source>
        <dbReference type="SAM" id="MobiDB-lite"/>
    </source>
</evidence>
<proteinExistence type="predicted"/>
<evidence type="ECO:0000259" key="16">
    <source>
        <dbReference type="PROSITE" id="PS51864"/>
    </source>
</evidence>
<evidence type="ECO:0000256" key="1">
    <source>
        <dbReference type="ARBA" id="ARBA00022670"/>
    </source>
</evidence>
<evidence type="ECO:0000256" key="6">
    <source>
        <dbReference type="ARBA" id="ARBA00023049"/>
    </source>
</evidence>
<feature type="binding site" evidence="10">
    <location>
        <position position="478"/>
    </location>
    <ligand>
        <name>Zn(2+)</name>
        <dbReference type="ChEBI" id="CHEBI:29105"/>
        <note>catalytic</note>
    </ligand>
</feature>
<dbReference type="Gene3D" id="2.40.10.10">
    <property type="entry name" value="Trypsin-like serine proteases"/>
    <property type="match status" value="3"/>
</dbReference>
<comment type="cofactor">
    <cofactor evidence="10">
        <name>Zn(2+)</name>
        <dbReference type="ChEBI" id="CHEBI:29105"/>
    </cofactor>
    <text evidence="10">Binds 1 zinc ion per subunit.</text>
</comment>
<feature type="binding site" evidence="10">
    <location>
        <position position="474"/>
    </location>
    <ligand>
        <name>Zn(2+)</name>
        <dbReference type="ChEBI" id="CHEBI:29105"/>
        <note>catalytic</note>
    </ligand>
</feature>
<dbReference type="GO" id="GO:0004252">
    <property type="term" value="F:serine-type endopeptidase activity"/>
    <property type="evidence" value="ECO:0007669"/>
    <property type="project" value="InterPro"/>
</dbReference>
<dbReference type="InterPro" id="IPR034035">
    <property type="entry name" value="Astacin-like_dom"/>
</dbReference>
<evidence type="ECO:0000256" key="4">
    <source>
        <dbReference type="ARBA" id="ARBA00022801"/>
    </source>
</evidence>
<dbReference type="FunFam" id="3.40.390.10:FF:000015">
    <property type="entry name" value="Meprin A subunit"/>
    <property type="match status" value="1"/>
</dbReference>
<reference evidence="17 18" key="1">
    <citation type="journal article" date="2018" name="Sci. Rep.">
        <title>Comparative analysis of the Pocillopora damicornis genome highlights role of immune system in coral evolution.</title>
        <authorList>
            <person name="Cunning R."/>
            <person name="Bay R.A."/>
            <person name="Gillette P."/>
            <person name="Baker A.C."/>
            <person name="Traylor-Knowles N."/>
        </authorList>
    </citation>
    <scope>NUCLEOTIDE SEQUENCE [LARGE SCALE GENOMIC DNA]</scope>
    <source>
        <strain evidence="17">RSMAS</strain>
        <tissue evidence="17">Whole animal</tissue>
    </source>
</reference>
<evidence type="ECO:0000256" key="11">
    <source>
        <dbReference type="RuleBase" id="RU363034"/>
    </source>
</evidence>
<dbReference type="Gene3D" id="3.40.390.10">
    <property type="entry name" value="Collagenase (Catalytic Domain)"/>
    <property type="match status" value="1"/>
</dbReference>
<dbReference type="InterPro" id="IPR001506">
    <property type="entry name" value="Peptidase_M12A"/>
</dbReference>
<accession>A0A3M6U753</accession>
<dbReference type="PROSITE" id="PS00135">
    <property type="entry name" value="TRYPSIN_SER"/>
    <property type="match status" value="1"/>
</dbReference>
<dbReference type="PANTHER" id="PTHR10127">
    <property type="entry name" value="DISCOIDIN, CUB, EGF, LAMININ , AND ZINC METALLOPROTEASE DOMAIN CONTAINING"/>
    <property type="match status" value="1"/>
</dbReference>
<dbReference type="GO" id="GO:0016020">
    <property type="term" value="C:membrane"/>
    <property type="evidence" value="ECO:0007669"/>
    <property type="project" value="InterPro"/>
</dbReference>
<feature type="binding site" evidence="10">
    <location>
        <position position="484"/>
    </location>
    <ligand>
        <name>Zn(2+)</name>
        <dbReference type="ChEBI" id="CHEBI:29105"/>
        <note>catalytic</note>
    </ligand>
</feature>
<dbReference type="InterPro" id="IPR001254">
    <property type="entry name" value="Trypsin_dom"/>
</dbReference>
<dbReference type="InterPro" id="IPR009003">
    <property type="entry name" value="Peptidase_S1_PA"/>
</dbReference>
<evidence type="ECO:0000259" key="15">
    <source>
        <dbReference type="PROSITE" id="PS50240"/>
    </source>
</evidence>
<gene>
    <name evidence="17" type="ORF">pdam_00011232</name>
</gene>
<comment type="caution">
    <text evidence="17">The sequence shown here is derived from an EMBL/GenBank/DDBJ whole genome shotgun (WGS) entry which is preliminary data.</text>
</comment>
<evidence type="ECO:0008006" key="19">
    <source>
        <dbReference type="Google" id="ProtNLM"/>
    </source>
</evidence>
<feature type="domain" description="Peptidase S1" evidence="15">
    <location>
        <begin position="1"/>
        <end position="179"/>
    </location>
</feature>
<feature type="coiled-coil region" evidence="12">
    <location>
        <begin position="289"/>
        <end position="316"/>
    </location>
</feature>
<evidence type="ECO:0000256" key="7">
    <source>
        <dbReference type="ARBA" id="ARBA00023145"/>
    </source>
</evidence>
<evidence type="ECO:0000313" key="17">
    <source>
        <dbReference type="EMBL" id="RMX49298.1"/>
    </source>
</evidence>
<dbReference type="GO" id="GO:0008270">
    <property type="term" value="F:zinc ion binding"/>
    <property type="evidence" value="ECO:0007669"/>
    <property type="project" value="UniProtKB-UniRule"/>
</dbReference>
<keyword evidence="2 10" id="KW-0479">Metal-binding</keyword>
<keyword evidence="1 10" id="KW-0645">Protease</keyword>
<dbReference type="InterPro" id="IPR000998">
    <property type="entry name" value="MAM_dom"/>
</dbReference>
<dbReference type="InterPro" id="IPR043504">
    <property type="entry name" value="Peptidase_S1_PA_chymotrypsin"/>
</dbReference>
<keyword evidence="9" id="KW-0325">Glycoprotein</keyword>
<keyword evidence="4 10" id="KW-0378">Hydrolase</keyword>
<organism evidence="17 18">
    <name type="scientific">Pocillopora damicornis</name>
    <name type="common">Cauliflower coral</name>
    <name type="synonym">Millepora damicornis</name>
    <dbReference type="NCBI Taxonomy" id="46731"/>
    <lineage>
        <taxon>Eukaryota</taxon>
        <taxon>Metazoa</taxon>
        <taxon>Cnidaria</taxon>
        <taxon>Anthozoa</taxon>
        <taxon>Hexacorallia</taxon>
        <taxon>Scleractinia</taxon>
        <taxon>Astrocoeniina</taxon>
        <taxon>Pocilloporidae</taxon>
        <taxon>Pocillopora</taxon>
    </lineage>
</organism>
<dbReference type="SUPFAM" id="SSF50494">
    <property type="entry name" value="Trypsin-like serine proteases"/>
    <property type="match status" value="2"/>
</dbReference>
<dbReference type="GO" id="GO:0004222">
    <property type="term" value="F:metalloendopeptidase activity"/>
    <property type="evidence" value="ECO:0007669"/>
    <property type="project" value="UniProtKB-UniRule"/>
</dbReference>
<keyword evidence="11" id="KW-0720">Serine protease</keyword>
<keyword evidence="6 10" id="KW-0482">Metalloprotease</keyword>
<evidence type="ECO:0000256" key="5">
    <source>
        <dbReference type="ARBA" id="ARBA00022833"/>
    </source>
</evidence>
<evidence type="ECO:0000256" key="2">
    <source>
        <dbReference type="ARBA" id="ARBA00022723"/>
    </source>
</evidence>
<dbReference type="OrthoDB" id="6380398at2759"/>
<evidence type="ECO:0000313" key="18">
    <source>
        <dbReference type="Proteomes" id="UP000275408"/>
    </source>
</evidence>
<protein>
    <recommendedName>
        <fullName evidence="19">Metalloendopeptidase</fullName>
    </recommendedName>
</protein>
<dbReference type="Pfam" id="PF01400">
    <property type="entry name" value="Astacin"/>
    <property type="match status" value="1"/>
</dbReference>
<name>A0A3M6U753_POCDA</name>
<feature type="domain" description="Peptidase S1" evidence="15">
    <location>
        <begin position="217"/>
        <end position="488"/>
    </location>
</feature>
<dbReference type="PROSITE" id="PS00134">
    <property type="entry name" value="TRYPSIN_HIS"/>
    <property type="match status" value="1"/>
</dbReference>
<dbReference type="CDD" id="cd04280">
    <property type="entry name" value="ZnMc_astacin_like"/>
    <property type="match status" value="1"/>
</dbReference>
<feature type="domain" description="Peptidase M12A" evidence="16">
    <location>
        <begin position="363"/>
        <end position="564"/>
    </location>
</feature>
<feature type="region of interest" description="Disordered" evidence="13">
    <location>
        <begin position="1"/>
        <end position="32"/>
    </location>
</feature>
<dbReference type="InterPro" id="IPR024079">
    <property type="entry name" value="MetalloPept_cat_dom_sf"/>
</dbReference>
<dbReference type="SMART" id="SM00020">
    <property type="entry name" value="Tryp_SPc"/>
    <property type="match status" value="1"/>
</dbReference>
<keyword evidence="5 10" id="KW-0862">Zinc</keyword>
<comment type="caution">
    <text evidence="10">Lacks conserved residue(s) required for the propagation of feature annotation.</text>
</comment>
<evidence type="ECO:0000256" key="9">
    <source>
        <dbReference type="ARBA" id="ARBA00023180"/>
    </source>
</evidence>
<dbReference type="InterPro" id="IPR006026">
    <property type="entry name" value="Peptidase_Metallo"/>
</dbReference>
<evidence type="ECO:0000256" key="3">
    <source>
        <dbReference type="ARBA" id="ARBA00022729"/>
    </source>
</evidence>
<sequence length="564" mass="62529">MQLGEPYTGKKPKSKTASAPGSVPHTPVPSDDLIDMLQDRITLANTISTLENEAQDNNYTSTTTDNSVLPVGAEEMGSEATIRFLKAKLRVMQEELDSVVEEFSISLTPQMLCAGVDNTILSGCHGDSGGPYVCLNADGKTYTLHGAVSWGSSRCDAKQLFTVFARVTQYRAWIKQHTGLVTFEGVRGRSWSGDIAIDDVTIAKGAGNCGSRPSVRIVGGTVAPRNSWPWQVMLLTTSNQQFCGGSLIDPLWVVTAAHCVTRKSPRSVRVRTANLSSIQNQTIVLIQLALKWDEKKSAIEKKVKELTEEQGRLQKTNQGLQLFQNPHIFFSFAQRKCEIENHGIGRTRKRLVDGDIKLTKNQRAVVNGKARGSIKNNRWPNGVLVYEITSSLCKSHLKLLENVSTSQGRAMQVINQAFADYTKNTCIKFKKRTTETSYVSFFRGSGCWSYVGRTGRKQQLSLASGCWNKGIVVHEIGHALGWFHEQSRPDRDNFVTIKYQNIQDSAKNNFKKYTSSVIDTLGTPYDYGSVMHYGAKYFSKNGQPTIVPKRSGVCKTFIPNHTSH</sequence>
<evidence type="ECO:0000259" key="14">
    <source>
        <dbReference type="PROSITE" id="PS50060"/>
    </source>
</evidence>
<dbReference type="Proteomes" id="UP000275408">
    <property type="component" value="Unassembled WGS sequence"/>
</dbReference>
<dbReference type="InterPro" id="IPR018114">
    <property type="entry name" value="TRYPSIN_HIS"/>
</dbReference>
<dbReference type="PROSITE" id="PS50240">
    <property type="entry name" value="TRYPSIN_DOM"/>
    <property type="match status" value="2"/>
</dbReference>
<keyword evidence="3" id="KW-0732">Signal</keyword>
<dbReference type="EMBL" id="RCHS01002151">
    <property type="protein sequence ID" value="RMX49298.1"/>
    <property type="molecule type" value="Genomic_DNA"/>
</dbReference>
<dbReference type="InterPro" id="IPR033116">
    <property type="entry name" value="TRYPSIN_SER"/>
</dbReference>
<dbReference type="PRINTS" id="PR00480">
    <property type="entry name" value="ASTACIN"/>
</dbReference>
<evidence type="ECO:0000256" key="8">
    <source>
        <dbReference type="ARBA" id="ARBA00023157"/>
    </source>
</evidence>
<dbReference type="SMART" id="SM00235">
    <property type="entry name" value="ZnMc"/>
    <property type="match status" value="1"/>
</dbReference>